<dbReference type="PANTHER" id="PTHR23079:SF14">
    <property type="entry name" value="RNA-DEPENDENT RNA POLYMERASE"/>
    <property type="match status" value="1"/>
</dbReference>
<evidence type="ECO:0000259" key="3">
    <source>
        <dbReference type="Pfam" id="PF05183"/>
    </source>
</evidence>
<feature type="compositionally biased region" description="Basic and acidic residues" evidence="2">
    <location>
        <begin position="36"/>
        <end position="55"/>
    </location>
</feature>
<dbReference type="EMBL" id="ML179246">
    <property type="protein sequence ID" value="THU93549.1"/>
    <property type="molecule type" value="Genomic_DNA"/>
</dbReference>
<dbReference type="OrthoDB" id="10055769at2759"/>
<keyword evidence="1" id="KW-0696">RNA-directed RNA polymerase</keyword>
<evidence type="ECO:0000256" key="2">
    <source>
        <dbReference type="SAM" id="MobiDB-lite"/>
    </source>
</evidence>
<dbReference type="GO" id="GO:0031380">
    <property type="term" value="C:nuclear RNA-directed RNA polymerase complex"/>
    <property type="evidence" value="ECO:0007669"/>
    <property type="project" value="TreeGrafter"/>
</dbReference>
<dbReference type="PANTHER" id="PTHR23079">
    <property type="entry name" value="RNA-DEPENDENT RNA POLYMERASE"/>
    <property type="match status" value="1"/>
</dbReference>
<comment type="similarity">
    <text evidence="1">Belongs to the RdRP family.</text>
</comment>
<feature type="domain" description="RDRP core" evidence="3">
    <location>
        <begin position="439"/>
        <end position="1134"/>
    </location>
</feature>
<proteinExistence type="inferred from homology"/>
<dbReference type="GO" id="GO:0003968">
    <property type="term" value="F:RNA-directed RNA polymerase activity"/>
    <property type="evidence" value="ECO:0007669"/>
    <property type="project" value="UniProtKB-KW"/>
</dbReference>
<feature type="region of interest" description="Disordered" evidence="2">
    <location>
        <begin position="29"/>
        <end position="224"/>
    </location>
</feature>
<dbReference type="InterPro" id="IPR007855">
    <property type="entry name" value="RDRP"/>
</dbReference>
<feature type="compositionally biased region" description="Polar residues" evidence="2">
    <location>
        <begin position="147"/>
        <end position="161"/>
    </location>
</feature>
<evidence type="ECO:0000313" key="4">
    <source>
        <dbReference type="EMBL" id="THU93549.1"/>
    </source>
</evidence>
<keyword evidence="1" id="KW-0694">RNA-binding</keyword>
<dbReference type="Pfam" id="PF05183">
    <property type="entry name" value="RdRP"/>
    <property type="match status" value="1"/>
</dbReference>
<reference evidence="4 5" key="1">
    <citation type="journal article" date="2019" name="Nat. Ecol. Evol.">
        <title>Megaphylogeny resolves global patterns of mushroom evolution.</title>
        <authorList>
            <person name="Varga T."/>
            <person name="Krizsan K."/>
            <person name="Foldi C."/>
            <person name="Dima B."/>
            <person name="Sanchez-Garcia M."/>
            <person name="Sanchez-Ramirez S."/>
            <person name="Szollosi G.J."/>
            <person name="Szarkandi J.G."/>
            <person name="Papp V."/>
            <person name="Albert L."/>
            <person name="Andreopoulos W."/>
            <person name="Angelini C."/>
            <person name="Antonin V."/>
            <person name="Barry K.W."/>
            <person name="Bougher N.L."/>
            <person name="Buchanan P."/>
            <person name="Buyck B."/>
            <person name="Bense V."/>
            <person name="Catcheside P."/>
            <person name="Chovatia M."/>
            <person name="Cooper J."/>
            <person name="Damon W."/>
            <person name="Desjardin D."/>
            <person name="Finy P."/>
            <person name="Geml J."/>
            <person name="Haridas S."/>
            <person name="Hughes K."/>
            <person name="Justo A."/>
            <person name="Karasinski D."/>
            <person name="Kautmanova I."/>
            <person name="Kiss B."/>
            <person name="Kocsube S."/>
            <person name="Kotiranta H."/>
            <person name="LaButti K.M."/>
            <person name="Lechner B.E."/>
            <person name="Liimatainen K."/>
            <person name="Lipzen A."/>
            <person name="Lukacs Z."/>
            <person name="Mihaltcheva S."/>
            <person name="Morgado L.N."/>
            <person name="Niskanen T."/>
            <person name="Noordeloos M.E."/>
            <person name="Ohm R.A."/>
            <person name="Ortiz-Santana B."/>
            <person name="Ovrebo C."/>
            <person name="Racz N."/>
            <person name="Riley R."/>
            <person name="Savchenko A."/>
            <person name="Shiryaev A."/>
            <person name="Soop K."/>
            <person name="Spirin V."/>
            <person name="Szebenyi C."/>
            <person name="Tomsovsky M."/>
            <person name="Tulloss R.E."/>
            <person name="Uehling J."/>
            <person name="Grigoriev I.V."/>
            <person name="Vagvolgyi C."/>
            <person name="Papp T."/>
            <person name="Martin F.M."/>
            <person name="Miettinen O."/>
            <person name="Hibbett D.S."/>
            <person name="Nagy L.G."/>
        </authorList>
    </citation>
    <scope>NUCLEOTIDE SEQUENCE [LARGE SCALE GENOMIC DNA]</scope>
    <source>
        <strain evidence="4 5">CBS 962.96</strain>
    </source>
</reference>
<accession>A0A4S8LVA5</accession>
<dbReference type="InterPro" id="IPR057596">
    <property type="entry name" value="RDRP_core"/>
</dbReference>
<evidence type="ECO:0000313" key="5">
    <source>
        <dbReference type="Proteomes" id="UP000297245"/>
    </source>
</evidence>
<feature type="compositionally biased region" description="Low complexity" evidence="2">
    <location>
        <begin position="173"/>
        <end position="182"/>
    </location>
</feature>
<organism evidence="4 5">
    <name type="scientific">Dendrothele bispora (strain CBS 962.96)</name>
    <dbReference type="NCBI Taxonomy" id="1314807"/>
    <lineage>
        <taxon>Eukaryota</taxon>
        <taxon>Fungi</taxon>
        <taxon>Dikarya</taxon>
        <taxon>Basidiomycota</taxon>
        <taxon>Agaricomycotina</taxon>
        <taxon>Agaricomycetes</taxon>
        <taxon>Agaricomycetidae</taxon>
        <taxon>Agaricales</taxon>
        <taxon>Agaricales incertae sedis</taxon>
        <taxon>Dendrothele</taxon>
    </lineage>
</organism>
<sequence>MLADGYTSDSSDALWDQLSDIDQFCQEVPCDEMDISDDRPKQETPRKSETLKDRFSAMTRTPPLRASQNADAEAARTPSTSGRGDTPLRHGFQRMDLTSHRREEPSSPTPRRYRPPPEPLNISDLDTDDDDTSTASSDCSDMDLFNWSRQTSTTSIELDNSPSRKRQTDDLRSGLSSSSGSSTVKMRRTSEKGKTPAIPNNNRFSNTQPWLGDQMTTTPASVSASVKTFPVRQFSRTTSNESSSSMNSFGSNESFVSSVGMPSFSSLTRSMSSGGSFGPANSYTTDDPFRQPTFFDNLWGSGVHLPLFVIAHNPVVQRLFDDLEKPVAWGTQYELARGVTAKEWTWSNVEAEIEFFAGKEDKEVLHKVRDIMLHRAQGRSSWDDSIGKELDREQKALEENQGRGLGLMGTWEGEEDWFGGQIQQIATVVKLDGSEGAFTMRLEPLEMRRSTRFARQLGSRRILQVRVGEDLLMNKDREKVMEFLTHQFVLNGRVFVVTPPKDDGLYAVEVNEDYQRVGGSRRFGDQYRMGMGDFLEWHNPIEMNDGQPIAKYFARAALGLSNTTPVLEFQESDIEFIEDEVVKGVEGKPKSHQILTDGCGFINDAALQEITRVMKYHSLPTAAQARVAGSKGLFTRHPSDQSPQPRIWIRDSQRKIKYAHLSRAHRIFDLVSVSHSSPVSSSVHLSQQSVLNMWSNGVPADVFKELMEQGLREAIGPLTQWEGRWAMVQLWDTINKTGRVAGTRLARLAPMMSRAMGFSGREWKSSGDMGDGDSSDGSDIDRDVVDSNLSKMSDEERREREEFGLMDAPVAGYYSGRNEYSGAPISLHEYALELVQAGFNPRDNEILWDKIRWILKNTISSYIEKSRFPLPEGTGIEAFVIPDPLGVLKEGEIYYRSSNPMKDPETQTLFNVAKGPVLVYIYPIRLPSDIQMVEAVDYPGLEKWSDVVIVPIKPCLDVSLYRKASFMSLLSGGDMDGDTVFVTWYKPLVENFQNKSFFPPPEDLGDNFERQVKEVPNFITEITDVASLSIQEAQLTFQKAALSGLAHVNVGMYSMFHDVAVWYHGYTSQHAKRLAYMFNTILDGGKTGLRLLDEVYLEDKRQADKHKPSFVEWKPSKHRLQKHPKQNFILDVLAEAGEKMGIDHLTQFDQTKQRRLQFWKDPDLLQPLQNAESAATAYEAPVMPTKSTAEIAFTRSVIKAELDLLKKHVDRAYEAFKKGAGKSNYPKPIPMGGGGTKKPTKRPDVMREAIMLYAQPIAGLDMSIIGRLGNLERIKASYACSKTEKFGFCVAFRELCGIKAEAGGRQGSVVSIRLLDEVRSIPGSCRRLYQ</sequence>
<comment type="catalytic activity">
    <reaction evidence="1">
        <text>RNA(n) + a ribonucleoside 5'-triphosphate = RNA(n+1) + diphosphate</text>
        <dbReference type="Rhea" id="RHEA:21248"/>
        <dbReference type="Rhea" id="RHEA-COMP:14527"/>
        <dbReference type="Rhea" id="RHEA-COMP:17342"/>
        <dbReference type="ChEBI" id="CHEBI:33019"/>
        <dbReference type="ChEBI" id="CHEBI:61557"/>
        <dbReference type="ChEBI" id="CHEBI:140395"/>
        <dbReference type="EC" id="2.7.7.48"/>
    </reaction>
</comment>
<feature type="compositionally biased region" description="Polar residues" evidence="2">
    <location>
        <begin position="198"/>
        <end position="224"/>
    </location>
</feature>
<feature type="region of interest" description="Disordered" evidence="2">
    <location>
        <begin position="760"/>
        <end position="800"/>
    </location>
</feature>
<dbReference type="EC" id="2.7.7.48" evidence="1"/>
<feature type="compositionally biased region" description="Low complexity" evidence="2">
    <location>
        <begin position="133"/>
        <end position="143"/>
    </location>
</feature>
<evidence type="ECO:0000256" key="1">
    <source>
        <dbReference type="RuleBase" id="RU363098"/>
    </source>
</evidence>
<dbReference type="GO" id="GO:0003723">
    <property type="term" value="F:RNA binding"/>
    <property type="evidence" value="ECO:0007669"/>
    <property type="project" value="UniProtKB-KW"/>
</dbReference>
<protein>
    <recommendedName>
        <fullName evidence="1">RNA-dependent RNA polymerase</fullName>
        <ecNumber evidence="1">2.7.7.48</ecNumber>
    </recommendedName>
</protein>
<dbReference type="GO" id="GO:0030422">
    <property type="term" value="P:siRNA processing"/>
    <property type="evidence" value="ECO:0007669"/>
    <property type="project" value="TreeGrafter"/>
</dbReference>
<dbReference type="Proteomes" id="UP000297245">
    <property type="component" value="Unassembled WGS sequence"/>
</dbReference>
<name>A0A4S8LVA5_DENBC</name>
<keyword evidence="5" id="KW-1185">Reference proteome</keyword>
<keyword evidence="1" id="KW-0548">Nucleotidyltransferase</keyword>
<keyword evidence="1" id="KW-0808">Transferase</keyword>
<gene>
    <name evidence="4" type="ORF">K435DRAFT_967237</name>
</gene>